<dbReference type="InterPro" id="IPR008271">
    <property type="entry name" value="Ser/Thr_kinase_AS"/>
</dbReference>
<dbReference type="PROSITE" id="PS50011">
    <property type="entry name" value="PROTEIN_KINASE_DOM"/>
    <property type="match status" value="1"/>
</dbReference>
<feature type="domain" description="SET" evidence="2">
    <location>
        <begin position="279"/>
        <end position="412"/>
    </location>
</feature>
<dbReference type="InterPro" id="IPR001214">
    <property type="entry name" value="SET_dom"/>
</dbReference>
<sequence length="1238" mass="141498">MIQMCINLKKLKHGNVVRFKGYCLRPSIIGFEYCCVKLDGDDVNNLSQLIAVLNSDNIFELNDRLNYISQVLNGLAYLHQENIIHCDLKPCNMLVKGKSEKDLVIKIADFDELLRLKQTFTSSCTTYSHFRGMTLSYTAPELCQCIVLKPSKESDIYSFGVSAFEILSDASAWDEVLPLLNDTMLLNGLLHGKRPNIKKLEKLYTSKECEHVSLAIIECWDSDFTKRPTSEMLKERFESLTNKPSLHLTKKVILKEQVNLEVAVETTLHKYPKRGKKVEDVSINYVGKTDPPGFQKHYINKDIGFGVFTLLPRKKGEFLLEYRGKKMTAQEGKLLEENHKNRGNGCYQYFFTFQGKKYCIDGTEDTNLGVFVNDSKAGNCAMHIKVFGNMPHLCLYALKDIEKGTELRYNYNSVNLWWRKLKSTRESFKIDDLKKASQSSLDKDWDCAVEASSNKVINVSNKLSKEISTENNKNISIDEHIDVTCSSPVFPEVCMKKSLQFVEKKNNVLSPYHSQTEQWLASSCYGLLNGNLCSNFCGVLSDANNIDFHVVSAIPDQVSVIKDSGVMMNDLFISESDSDLETDAILDKFLIPVNKPIQSQETKCDVEFDLMQLVDEGEPHVEQWVTSSCVDSLKRDLFGVLSDTKTQKKKSHRPQRYCVYCKKSLFKLTRHMKRKHKDEIGVQEALLLPKESQVKAFAQLRREGIVKYNKDQAILDFPKYVSERALKKPKDLTKCSFCKIVIVKRTFSRHKKICQLRANDHVLQVPLTVSELPESSQYNNLFKTHIIAKFRNDKIGKVCRTDQTILKIGSKFFWKLNKKQDKSVEVYRSIRNEMRRLAHCYVLFLKQVGVTEKHNNSLDMFNRVNFDMLANVIEIYTKKDNSDIKAGLKLNLYYLLKKSATVMQFIFYSKGMDAEAEDVQKFVYTLKCWQEYLFGDATYKLNIRSQVNLRKPAKLPLEEDLLILRKYILETMKLLCDDYEFHDLHSYVKLRNCACARLTLLCGRRGGEPARMLLTDWNQAYNNEWIDSQRVFKLGKLENILVKTMKIAYMTGKGNNHLVPVLIPQDTVGAIIKIASNELRELAGVSSENKFLFASAQDSDAHISGWHVVHELCNGLPLKNPNDIIATNNRHRISTLFASLDVPKRDRELFYSHIGHSEQMNINFYQAPLALEEITKVGKHLLAIDAGESGPSIYSGKTGPSIFSSETGPSIFSGETGPSIFSGETGPSIYSYYIQYYI</sequence>
<dbReference type="InterPro" id="IPR011009">
    <property type="entry name" value="Kinase-like_dom_sf"/>
</dbReference>
<dbReference type="Proteomes" id="UP001652625">
    <property type="component" value="Chromosome 12"/>
</dbReference>
<evidence type="ECO:0000313" key="4">
    <source>
        <dbReference type="RefSeq" id="XP_065670242.1"/>
    </source>
</evidence>
<dbReference type="Pfam" id="PF00069">
    <property type="entry name" value="Pkinase"/>
    <property type="match status" value="1"/>
</dbReference>
<dbReference type="PANTHER" id="PTHR33480:SF1">
    <property type="entry name" value="TYR RECOMBINASE DOMAIN-CONTAINING PROTEIN"/>
    <property type="match status" value="1"/>
</dbReference>
<feature type="domain" description="Protein kinase" evidence="1">
    <location>
        <begin position="1"/>
        <end position="246"/>
    </location>
</feature>
<dbReference type="Pfam" id="PF00856">
    <property type="entry name" value="SET"/>
    <property type="match status" value="1"/>
</dbReference>
<dbReference type="RefSeq" id="XP_065670242.1">
    <property type="nucleotide sequence ID" value="XM_065814170.1"/>
</dbReference>
<dbReference type="GeneID" id="136088934"/>
<gene>
    <name evidence="4" type="primary">LOC136088934</name>
</gene>
<dbReference type="PROSITE" id="PS00108">
    <property type="entry name" value="PROTEIN_KINASE_ST"/>
    <property type="match status" value="1"/>
</dbReference>
<evidence type="ECO:0000313" key="3">
    <source>
        <dbReference type="Proteomes" id="UP001652625"/>
    </source>
</evidence>
<dbReference type="Gene3D" id="2.170.270.10">
    <property type="entry name" value="SET domain"/>
    <property type="match status" value="1"/>
</dbReference>
<dbReference type="InterPro" id="IPR000719">
    <property type="entry name" value="Prot_kinase_dom"/>
</dbReference>
<accession>A0ABM4D7H1</accession>
<keyword evidence="3" id="KW-1185">Reference proteome</keyword>
<dbReference type="PROSITE" id="PS50280">
    <property type="entry name" value="SET"/>
    <property type="match status" value="1"/>
</dbReference>
<reference evidence="4" key="1">
    <citation type="submission" date="2025-08" db="UniProtKB">
        <authorList>
            <consortium name="RefSeq"/>
        </authorList>
    </citation>
    <scope>IDENTIFICATION</scope>
</reference>
<dbReference type="Gene3D" id="1.10.510.10">
    <property type="entry name" value="Transferase(Phosphotransferase) domain 1"/>
    <property type="match status" value="1"/>
</dbReference>
<evidence type="ECO:0000259" key="2">
    <source>
        <dbReference type="PROSITE" id="PS50280"/>
    </source>
</evidence>
<proteinExistence type="predicted"/>
<dbReference type="PANTHER" id="PTHR33480">
    <property type="entry name" value="SET DOMAIN-CONTAINING PROTEIN-RELATED"/>
    <property type="match status" value="1"/>
</dbReference>
<dbReference type="SMART" id="SM00317">
    <property type="entry name" value="SET"/>
    <property type="match status" value="1"/>
</dbReference>
<evidence type="ECO:0000259" key="1">
    <source>
        <dbReference type="PROSITE" id="PS50011"/>
    </source>
</evidence>
<dbReference type="SUPFAM" id="SSF56112">
    <property type="entry name" value="Protein kinase-like (PK-like)"/>
    <property type="match status" value="1"/>
</dbReference>
<dbReference type="SMART" id="SM00220">
    <property type="entry name" value="S_TKc"/>
    <property type="match status" value="1"/>
</dbReference>
<organism evidence="3 4">
    <name type="scientific">Hydra vulgaris</name>
    <name type="common">Hydra</name>
    <name type="synonym">Hydra attenuata</name>
    <dbReference type="NCBI Taxonomy" id="6087"/>
    <lineage>
        <taxon>Eukaryota</taxon>
        <taxon>Metazoa</taxon>
        <taxon>Cnidaria</taxon>
        <taxon>Hydrozoa</taxon>
        <taxon>Hydroidolina</taxon>
        <taxon>Anthoathecata</taxon>
        <taxon>Aplanulata</taxon>
        <taxon>Hydridae</taxon>
        <taxon>Hydra</taxon>
    </lineage>
</organism>
<dbReference type="SUPFAM" id="SSF82199">
    <property type="entry name" value="SET domain"/>
    <property type="match status" value="1"/>
</dbReference>
<protein>
    <submittedName>
        <fullName evidence="4">Uncharacterized protein LOC136088934</fullName>
    </submittedName>
</protein>
<dbReference type="InterPro" id="IPR046341">
    <property type="entry name" value="SET_dom_sf"/>
</dbReference>
<name>A0ABM4D7H1_HYDVU</name>